<protein>
    <submittedName>
        <fullName evidence="2">Uncharacterized protein</fullName>
    </submittedName>
</protein>
<dbReference type="AlphaFoldDB" id="A0A4V1N235"/>
<keyword evidence="1" id="KW-0812">Transmembrane</keyword>
<feature type="transmembrane region" description="Helical" evidence="1">
    <location>
        <begin position="341"/>
        <end position="360"/>
    </location>
</feature>
<evidence type="ECO:0000313" key="2">
    <source>
        <dbReference type="EMBL" id="RXR20341.1"/>
    </source>
</evidence>
<feature type="transmembrane region" description="Helical" evidence="1">
    <location>
        <begin position="393"/>
        <end position="409"/>
    </location>
</feature>
<keyword evidence="3" id="KW-1185">Reference proteome</keyword>
<feature type="transmembrane region" description="Helical" evidence="1">
    <location>
        <begin position="53"/>
        <end position="74"/>
    </location>
</feature>
<dbReference type="OrthoDB" id="996104at2"/>
<feature type="transmembrane region" description="Helical" evidence="1">
    <location>
        <begin position="421"/>
        <end position="443"/>
    </location>
</feature>
<comment type="caution">
    <text evidence="2">The sequence shown here is derived from an EMBL/GenBank/DDBJ whole genome shotgun (WGS) entry which is preliminary data.</text>
</comment>
<keyword evidence="1" id="KW-1133">Transmembrane helix</keyword>
<feature type="transmembrane region" description="Helical" evidence="1">
    <location>
        <begin position="473"/>
        <end position="492"/>
    </location>
</feature>
<dbReference type="RefSeq" id="WP_129462392.1">
    <property type="nucleotide sequence ID" value="NZ_SBKN01000009.1"/>
</dbReference>
<gene>
    <name evidence="2" type="ORF">EQG61_13055</name>
</gene>
<feature type="transmembrane region" description="Helical" evidence="1">
    <location>
        <begin position="12"/>
        <end position="33"/>
    </location>
</feature>
<feature type="transmembrane region" description="Helical" evidence="1">
    <location>
        <begin position="367"/>
        <end position="387"/>
    </location>
</feature>
<name>A0A4V1N235_9FLAO</name>
<sequence>MLLKHPVLWNLRVIPAVIILVILNILSFGFGFITEFIDFKEYENNYHYENNISFIFLAIAISLLLLILWLVNYFKNNAFKAFYPVKPGQLYKEWLLLFGMLFGMSLFIPAFFYGKEVKIRSYYSEAELRKRAAILSEASFFIEGSYSFHNTIETYEGDVVTETAVAVDSAAVVETTDSVKDCHCFYLRGKKYSTGSLLNKNIDSYSFFDQPTDSLRRLKIQNWLIDQKKDSVINVMKAYLAIANEHNLKGNVTPEEWYALLVENPEFETLNSIGPKQDDGVYIQNEYNFNNRFDSINKYIVNVDNEAREYYRHYVPHDYLDYNYNRMVNAYVSPDMNLTSLLIPLYIALGLSLLIFSFRVTSGKQWLIALVVVIIFNILSGIITALINSDYSYPIAILFLLFSAYFYFIRTTIKKESKKISGIMINILLWVTPSFWMFVYYLVLEILKDLSYNYHSTYVNTPYYPTIQFLKDYLVPINYFNILFVIVIMAYFTRVIRKWRGIAEE</sequence>
<evidence type="ECO:0000313" key="3">
    <source>
        <dbReference type="Proteomes" id="UP000289857"/>
    </source>
</evidence>
<proteinExistence type="predicted"/>
<keyword evidence="1" id="KW-0472">Membrane</keyword>
<evidence type="ECO:0000256" key="1">
    <source>
        <dbReference type="SAM" id="Phobius"/>
    </source>
</evidence>
<reference evidence="3" key="1">
    <citation type="submission" date="2019-01" db="EMBL/GenBank/DDBJ databases">
        <title>Cytophagaceae bacterium strain CAR-16.</title>
        <authorList>
            <person name="Chen W.-M."/>
        </authorList>
    </citation>
    <scope>NUCLEOTIDE SEQUENCE [LARGE SCALE GENOMIC DNA]</scope>
    <source>
        <strain evidence="3">WWJ-16</strain>
    </source>
</reference>
<dbReference type="EMBL" id="SBKN01000009">
    <property type="protein sequence ID" value="RXR20341.1"/>
    <property type="molecule type" value="Genomic_DNA"/>
</dbReference>
<dbReference type="Proteomes" id="UP000289857">
    <property type="component" value="Unassembled WGS sequence"/>
</dbReference>
<feature type="transmembrane region" description="Helical" evidence="1">
    <location>
        <begin position="94"/>
        <end position="114"/>
    </location>
</feature>
<accession>A0A4V1N235</accession>
<organism evidence="2 3">
    <name type="scientific">Flavobacterium stagni</name>
    <dbReference type="NCBI Taxonomy" id="2506421"/>
    <lineage>
        <taxon>Bacteria</taxon>
        <taxon>Pseudomonadati</taxon>
        <taxon>Bacteroidota</taxon>
        <taxon>Flavobacteriia</taxon>
        <taxon>Flavobacteriales</taxon>
        <taxon>Flavobacteriaceae</taxon>
        <taxon>Flavobacterium</taxon>
    </lineage>
</organism>